<dbReference type="KEGG" id="sus:Acid_4181"/>
<gene>
    <name evidence="3" type="ordered locus">Acid_4181</name>
</gene>
<dbReference type="InParanoid" id="Q01YX0"/>
<accession>Q01YX0</accession>
<feature type="chain" id="PRO_5004162872" evidence="2">
    <location>
        <begin position="29"/>
        <end position="287"/>
    </location>
</feature>
<dbReference type="AlphaFoldDB" id="Q01YX0"/>
<sequence length="287" mass="31757" precursor="true">MLKAMKIPAHSRLMAVLALFVAGLPALADTHFQARRMTRDDVPAGKGQCDIRLQVDGQVDVAVRGDLVSIKTISGRDARDDGSECNVPMPTREFQGFNFEVIDKRGDIRLAAEPSRRNDFSAVVAIRDSAGGEGRYHFRLSWMIPGNDFGRNPGSDRPPARRDDEFERPRTGAGGFSWNNTVSFKGDGRGSAILSGSGELRLGQVTIDIDRSGKVVASFRVDRGRPVNLTGQVLAQEDGRWKVDAMTEDRRLRGPMYLAVDNRGQVTSVRLDATDGRDRMQLNWDRK</sequence>
<dbReference type="HOGENOM" id="CLU_969431_0_0_0"/>
<proteinExistence type="predicted"/>
<evidence type="ECO:0000313" key="3">
    <source>
        <dbReference type="EMBL" id="ABJ85145.1"/>
    </source>
</evidence>
<feature type="region of interest" description="Disordered" evidence="1">
    <location>
        <begin position="148"/>
        <end position="173"/>
    </location>
</feature>
<name>Q01YX0_SOLUE</name>
<dbReference type="EMBL" id="CP000473">
    <property type="protein sequence ID" value="ABJ85145.1"/>
    <property type="molecule type" value="Genomic_DNA"/>
</dbReference>
<feature type="signal peptide" evidence="2">
    <location>
        <begin position="1"/>
        <end position="28"/>
    </location>
</feature>
<organism evidence="3">
    <name type="scientific">Solibacter usitatus (strain Ellin6076)</name>
    <dbReference type="NCBI Taxonomy" id="234267"/>
    <lineage>
        <taxon>Bacteria</taxon>
        <taxon>Pseudomonadati</taxon>
        <taxon>Acidobacteriota</taxon>
        <taxon>Terriglobia</taxon>
        <taxon>Bryobacterales</taxon>
        <taxon>Solibacteraceae</taxon>
        <taxon>Candidatus Solibacter</taxon>
    </lineage>
</organism>
<feature type="compositionally biased region" description="Basic and acidic residues" evidence="1">
    <location>
        <begin position="158"/>
        <end position="170"/>
    </location>
</feature>
<reference evidence="3" key="1">
    <citation type="submission" date="2006-10" db="EMBL/GenBank/DDBJ databases">
        <title>Complete sequence of Solibacter usitatus Ellin6076.</title>
        <authorList>
            <consortium name="US DOE Joint Genome Institute"/>
            <person name="Copeland A."/>
            <person name="Lucas S."/>
            <person name="Lapidus A."/>
            <person name="Barry K."/>
            <person name="Detter J.C."/>
            <person name="Glavina del Rio T."/>
            <person name="Hammon N."/>
            <person name="Israni S."/>
            <person name="Dalin E."/>
            <person name="Tice H."/>
            <person name="Pitluck S."/>
            <person name="Thompson L.S."/>
            <person name="Brettin T."/>
            <person name="Bruce D."/>
            <person name="Han C."/>
            <person name="Tapia R."/>
            <person name="Gilna P."/>
            <person name="Schmutz J."/>
            <person name="Larimer F."/>
            <person name="Land M."/>
            <person name="Hauser L."/>
            <person name="Kyrpides N."/>
            <person name="Mikhailova N."/>
            <person name="Janssen P.H."/>
            <person name="Kuske C.R."/>
            <person name="Richardson P."/>
        </authorList>
    </citation>
    <scope>NUCLEOTIDE SEQUENCE</scope>
    <source>
        <strain evidence="3">Ellin6076</strain>
    </source>
</reference>
<keyword evidence="2" id="KW-0732">Signal</keyword>
<dbReference type="STRING" id="234267.Acid_4181"/>
<protein>
    <submittedName>
        <fullName evidence="3">Uncharacterized protein</fullName>
    </submittedName>
</protein>
<evidence type="ECO:0000256" key="1">
    <source>
        <dbReference type="SAM" id="MobiDB-lite"/>
    </source>
</evidence>
<evidence type="ECO:0000256" key="2">
    <source>
        <dbReference type="SAM" id="SignalP"/>
    </source>
</evidence>